<feature type="transmembrane region" description="Helical" evidence="1">
    <location>
        <begin position="43"/>
        <end position="62"/>
    </location>
</feature>
<name>A0A1H0LLC0_9PSED</name>
<gene>
    <name evidence="2" type="ORF">SAMN05216193_114105</name>
</gene>
<keyword evidence="1" id="KW-0812">Transmembrane</keyword>
<dbReference type="OrthoDB" id="119761at2"/>
<dbReference type="EMBL" id="FNIJ01000014">
    <property type="protein sequence ID" value="SDO68826.1"/>
    <property type="molecule type" value="Genomic_DNA"/>
</dbReference>
<dbReference type="STRING" id="198616.SAMN05216193_114105"/>
<organism evidence="2 3">
    <name type="scientific">Pseudomonas jinjuensis</name>
    <dbReference type="NCBI Taxonomy" id="198616"/>
    <lineage>
        <taxon>Bacteria</taxon>
        <taxon>Pseudomonadati</taxon>
        <taxon>Pseudomonadota</taxon>
        <taxon>Gammaproteobacteria</taxon>
        <taxon>Pseudomonadales</taxon>
        <taxon>Pseudomonadaceae</taxon>
        <taxon>Pseudomonas</taxon>
    </lineage>
</organism>
<protein>
    <submittedName>
        <fullName evidence="2">Low affinity Fe/Cu permease</fullName>
    </submittedName>
</protein>
<keyword evidence="3" id="KW-1185">Reference proteome</keyword>
<evidence type="ECO:0000313" key="2">
    <source>
        <dbReference type="EMBL" id="SDO68826.1"/>
    </source>
</evidence>
<dbReference type="Pfam" id="PF04120">
    <property type="entry name" value="Iron_permease"/>
    <property type="match status" value="1"/>
</dbReference>
<dbReference type="InterPro" id="IPR007251">
    <property type="entry name" value="Iron_permease_Fet4"/>
</dbReference>
<reference evidence="3" key="1">
    <citation type="submission" date="2016-10" db="EMBL/GenBank/DDBJ databases">
        <authorList>
            <person name="Varghese N."/>
            <person name="Submissions S."/>
        </authorList>
    </citation>
    <scope>NUCLEOTIDE SEQUENCE [LARGE SCALE GENOMIC DNA]</scope>
    <source>
        <strain evidence="3">JCM 21621</strain>
    </source>
</reference>
<keyword evidence="1" id="KW-0472">Membrane</keyword>
<dbReference type="RefSeq" id="WP_084312299.1">
    <property type="nucleotide sequence ID" value="NZ_FNIJ01000014.1"/>
</dbReference>
<keyword evidence="1" id="KW-1133">Transmembrane helix</keyword>
<evidence type="ECO:0000313" key="3">
    <source>
        <dbReference type="Proteomes" id="UP000242957"/>
    </source>
</evidence>
<proteinExistence type="predicted"/>
<dbReference type="AlphaFoldDB" id="A0A1H0LLC0"/>
<dbReference type="Proteomes" id="UP000242957">
    <property type="component" value="Unassembled WGS sequence"/>
</dbReference>
<sequence>MKFSSFSARLSHWAGKPQVFLAAFLLVLLWALSGPTFGFNDSWQLVINTSTTVITFLMVFLIQHTQNRDNDMLHIKLDELLRATERAHNMLMNLDQLDSHSLRELRKVYCRLSELDSPEDGEEELESRIRAARNIDDAAS</sequence>
<accession>A0A1H0LLC0</accession>
<evidence type="ECO:0000256" key="1">
    <source>
        <dbReference type="SAM" id="Phobius"/>
    </source>
</evidence>
<dbReference type="GO" id="GO:0055085">
    <property type="term" value="P:transmembrane transport"/>
    <property type="evidence" value="ECO:0007669"/>
    <property type="project" value="InterPro"/>
</dbReference>